<keyword evidence="1" id="KW-1133">Transmembrane helix</keyword>
<name>A0A2G5F5S4_AQUCA</name>
<dbReference type="Proteomes" id="UP000230069">
    <property type="component" value="Unassembled WGS sequence"/>
</dbReference>
<dbReference type="InterPro" id="IPR039926">
    <property type="entry name" value="Egg_app_1"/>
</dbReference>
<proteinExistence type="predicted"/>
<accession>A0A2G5F5S4</accession>
<keyword evidence="3" id="KW-1185">Reference proteome</keyword>
<reference evidence="2 3" key="1">
    <citation type="submission" date="2017-09" db="EMBL/GenBank/DDBJ databases">
        <title>WGS assembly of Aquilegia coerulea Goldsmith.</title>
        <authorList>
            <person name="Hodges S."/>
            <person name="Kramer E."/>
            <person name="Nordborg M."/>
            <person name="Tomkins J."/>
            <person name="Borevitz J."/>
            <person name="Derieg N."/>
            <person name="Yan J."/>
            <person name="Mihaltcheva S."/>
            <person name="Hayes R.D."/>
            <person name="Rokhsar D."/>
        </authorList>
    </citation>
    <scope>NUCLEOTIDE SEQUENCE [LARGE SCALE GENOMIC DNA]</scope>
    <source>
        <strain evidence="3">cv. Goldsmith</strain>
    </source>
</reference>
<organism evidence="2 3">
    <name type="scientific">Aquilegia coerulea</name>
    <name type="common">Rocky mountain columbine</name>
    <dbReference type="NCBI Taxonomy" id="218851"/>
    <lineage>
        <taxon>Eukaryota</taxon>
        <taxon>Viridiplantae</taxon>
        <taxon>Streptophyta</taxon>
        <taxon>Embryophyta</taxon>
        <taxon>Tracheophyta</taxon>
        <taxon>Spermatophyta</taxon>
        <taxon>Magnoliopsida</taxon>
        <taxon>Ranunculales</taxon>
        <taxon>Ranunculaceae</taxon>
        <taxon>Thalictroideae</taxon>
        <taxon>Aquilegia</taxon>
    </lineage>
</organism>
<keyword evidence="1" id="KW-0472">Membrane</keyword>
<evidence type="ECO:0000313" key="2">
    <source>
        <dbReference type="EMBL" id="PIA63237.1"/>
    </source>
</evidence>
<sequence length="156" mass="17585">MAGREAITHLSKTFKGNLFSFESVWMFILEKLKEPFKLVSDFVCSIGKKLKESPLVMKIVGVTDDAANATLPYSKKIGVYCVDKIKQHPYMFGMIVLFALILGCCCKCGRSSRSRKMMKAPGRDYMMLRDDFEISPRSYFRDLRGKGGGRSGVNLC</sequence>
<dbReference type="AlphaFoldDB" id="A0A2G5F5S4"/>
<keyword evidence="1" id="KW-0812">Transmembrane</keyword>
<evidence type="ECO:0000256" key="1">
    <source>
        <dbReference type="SAM" id="Phobius"/>
    </source>
</evidence>
<dbReference type="InParanoid" id="A0A2G5F5S4"/>
<protein>
    <submittedName>
        <fullName evidence="2">Uncharacterized protein</fullName>
    </submittedName>
</protein>
<dbReference type="PANTHER" id="PTHR33333">
    <property type="entry name" value="ERYTHROCYTE MEMBRANE PROTEIN 1-LIKE"/>
    <property type="match status" value="1"/>
</dbReference>
<dbReference type="OrthoDB" id="1650029at2759"/>
<evidence type="ECO:0000313" key="3">
    <source>
        <dbReference type="Proteomes" id="UP000230069"/>
    </source>
</evidence>
<feature type="transmembrane region" description="Helical" evidence="1">
    <location>
        <begin position="90"/>
        <end position="109"/>
    </location>
</feature>
<dbReference type="EMBL" id="KZ305019">
    <property type="protein sequence ID" value="PIA63237.1"/>
    <property type="molecule type" value="Genomic_DNA"/>
</dbReference>
<dbReference type="PANTHER" id="PTHR33333:SF44">
    <property type="entry name" value="SECRETED PROTEIN"/>
    <property type="match status" value="1"/>
</dbReference>
<gene>
    <name evidence="2" type="ORF">AQUCO_00200924v1</name>
</gene>